<keyword evidence="7" id="KW-1185">Reference proteome</keyword>
<dbReference type="GO" id="GO:0015833">
    <property type="term" value="P:peptide transport"/>
    <property type="evidence" value="ECO:0007669"/>
    <property type="project" value="TreeGrafter"/>
</dbReference>
<dbReference type="InterPro" id="IPR039424">
    <property type="entry name" value="SBP_5"/>
</dbReference>
<dbReference type="GO" id="GO:1904680">
    <property type="term" value="F:peptide transmembrane transporter activity"/>
    <property type="evidence" value="ECO:0007669"/>
    <property type="project" value="TreeGrafter"/>
</dbReference>
<protein>
    <submittedName>
        <fullName evidence="6">ABC transporter substrate-binding protein</fullName>
    </submittedName>
</protein>
<evidence type="ECO:0000256" key="2">
    <source>
        <dbReference type="ARBA" id="ARBA00022448"/>
    </source>
</evidence>
<dbReference type="GO" id="GO:0043190">
    <property type="term" value="C:ATP-binding cassette (ABC) transporter complex"/>
    <property type="evidence" value="ECO:0007669"/>
    <property type="project" value="InterPro"/>
</dbReference>
<feature type="chain" id="PRO_5039475042" evidence="4">
    <location>
        <begin position="26"/>
        <end position="531"/>
    </location>
</feature>
<dbReference type="PANTHER" id="PTHR30290">
    <property type="entry name" value="PERIPLASMIC BINDING COMPONENT OF ABC TRANSPORTER"/>
    <property type="match status" value="1"/>
</dbReference>
<dbReference type="SUPFAM" id="SSF53850">
    <property type="entry name" value="Periplasmic binding protein-like II"/>
    <property type="match status" value="1"/>
</dbReference>
<evidence type="ECO:0000256" key="3">
    <source>
        <dbReference type="ARBA" id="ARBA00022729"/>
    </source>
</evidence>
<dbReference type="InterPro" id="IPR000914">
    <property type="entry name" value="SBP_5_dom"/>
</dbReference>
<dbReference type="PANTHER" id="PTHR30290:SF9">
    <property type="entry name" value="OLIGOPEPTIDE-BINDING PROTEIN APPA"/>
    <property type="match status" value="1"/>
</dbReference>
<dbReference type="AlphaFoldDB" id="A0A1S1R8R4"/>
<keyword evidence="2" id="KW-0813">Transport</keyword>
<feature type="domain" description="Solute-binding protein family 5" evidence="5">
    <location>
        <begin position="99"/>
        <end position="450"/>
    </location>
</feature>
<evidence type="ECO:0000256" key="1">
    <source>
        <dbReference type="ARBA" id="ARBA00005695"/>
    </source>
</evidence>
<comment type="caution">
    <text evidence="6">The sequence shown here is derived from an EMBL/GenBank/DDBJ whole genome shotgun (WGS) entry which is preliminary data.</text>
</comment>
<dbReference type="EMBL" id="MBLM01000047">
    <property type="protein sequence ID" value="OHV42336.1"/>
    <property type="molecule type" value="Genomic_DNA"/>
</dbReference>
<evidence type="ECO:0000313" key="7">
    <source>
        <dbReference type="Proteomes" id="UP000179627"/>
    </source>
</evidence>
<dbReference type="Gene3D" id="3.40.190.10">
    <property type="entry name" value="Periplasmic binding protein-like II"/>
    <property type="match status" value="1"/>
</dbReference>
<sequence length="531" mass="56927">MIRRGRLLATAAACCAVLAFGTACGGDSGSTAAPGTGGTGGPGGPGGEPVAGGTAQVMQIREPSSMDPVTMTNAWQISGFLGNALYGTLLVNDARTDEIHYTMAESFASTDNGATFTLRLRPGLLFSDGTALDAAAVKINWDRHRDPVLASPYLSEASLIAATEVVDATTLAVRMTEPVPSFPRALLTTSMNWIASPAALAGDRAAFDRAPVGAGPYTLKSWTRQDRIQLTRNARYWDAPRPYLDEITIRTSNDAGQRYNTLVSDGADIVIETNADSLARAAKAGYTTDVTPLSGGLFLAMNMRRPPFDDLRARRAVAAAIDLEAFDLAVYNGAATTVDTLFSETSPLYVDTPLRRQDRALAQRLFDELAAEGTPVSFTFTGYNTSEMKDTAENIQAQLSSFDNVTVDVRAVDFAENTRLATTHDFDMLVWSSSFIDPDPRVWTAFRSDSRGNFPGVDDDQLDAALRTGRTATATEQRRAAYGTFQDRLVALVPGVFTVRVNPGVMAAQDVGGVTQYGLGSLLPERLWITR</sequence>
<proteinExistence type="inferred from homology"/>
<keyword evidence="3 4" id="KW-0732">Signal</keyword>
<dbReference type="PROSITE" id="PS51257">
    <property type="entry name" value="PROKAR_LIPOPROTEIN"/>
    <property type="match status" value="1"/>
</dbReference>
<reference evidence="7" key="1">
    <citation type="submission" date="2016-07" db="EMBL/GenBank/DDBJ databases">
        <title>Sequence Frankia sp. strain CcI1.17.</title>
        <authorList>
            <person name="Ghodhbane-Gtari F."/>
            <person name="Swanson E."/>
            <person name="Gueddou A."/>
            <person name="Morris K."/>
            <person name="Hezbri K."/>
            <person name="Ktari A."/>
            <person name="Nouioui I."/>
            <person name="Abebe-Akele F."/>
            <person name="Simpson S."/>
            <person name="Thomas K."/>
            <person name="Gtari M."/>
            <person name="Tisa L.S."/>
            <person name="Hurst S."/>
        </authorList>
    </citation>
    <scope>NUCLEOTIDE SEQUENCE [LARGE SCALE GENOMIC DNA]</scope>
    <source>
        <strain evidence="7">Cc1.17</strain>
    </source>
</reference>
<name>A0A1S1R8R4_9ACTN</name>
<dbReference type="Pfam" id="PF00496">
    <property type="entry name" value="SBP_bac_5"/>
    <property type="match status" value="1"/>
</dbReference>
<dbReference type="Proteomes" id="UP000179627">
    <property type="component" value="Unassembled WGS sequence"/>
</dbReference>
<dbReference type="InterPro" id="IPR030678">
    <property type="entry name" value="Peptide/Ni-bd"/>
</dbReference>
<dbReference type="GO" id="GO:0042597">
    <property type="term" value="C:periplasmic space"/>
    <property type="evidence" value="ECO:0007669"/>
    <property type="project" value="UniProtKB-ARBA"/>
</dbReference>
<evidence type="ECO:0000313" key="6">
    <source>
        <dbReference type="EMBL" id="OHV42336.1"/>
    </source>
</evidence>
<evidence type="ECO:0000256" key="4">
    <source>
        <dbReference type="SAM" id="SignalP"/>
    </source>
</evidence>
<gene>
    <name evidence="6" type="ORF">CC117_12265</name>
</gene>
<dbReference type="CDD" id="cd00995">
    <property type="entry name" value="PBP2_NikA_DppA_OppA_like"/>
    <property type="match status" value="1"/>
</dbReference>
<comment type="similarity">
    <text evidence="1">Belongs to the bacterial solute-binding protein 5 family.</text>
</comment>
<evidence type="ECO:0000259" key="5">
    <source>
        <dbReference type="Pfam" id="PF00496"/>
    </source>
</evidence>
<accession>A0A1S1R8R4</accession>
<dbReference type="RefSeq" id="WP_071082983.1">
    <property type="nucleotide sequence ID" value="NZ_MBLM01000047.1"/>
</dbReference>
<dbReference type="Gene3D" id="3.10.105.10">
    <property type="entry name" value="Dipeptide-binding Protein, Domain 3"/>
    <property type="match status" value="1"/>
</dbReference>
<feature type="signal peptide" evidence="4">
    <location>
        <begin position="1"/>
        <end position="25"/>
    </location>
</feature>
<organism evidence="6 7">
    <name type="scientific">Parafrankia colletiae</name>
    <dbReference type="NCBI Taxonomy" id="573497"/>
    <lineage>
        <taxon>Bacteria</taxon>
        <taxon>Bacillati</taxon>
        <taxon>Actinomycetota</taxon>
        <taxon>Actinomycetes</taxon>
        <taxon>Frankiales</taxon>
        <taxon>Frankiaceae</taxon>
        <taxon>Parafrankia</taxon>
    </lineage>
</organism>
<dbReference type="PIRSF" id="PIRSF002741">
    <property type="entry name" value="MppA"/>
    <property type="match status" value="1"/>
</dbReference>